<evidence type="ECO:0000256" key="3">
    <source>
        <dbReference type="ARBA" id="ARBA00022777"/>
    </source>
</evidence>
<dbReference type="InterPro" id="IPR036371">
    <property type="entry name" value="TPK_B1-bd_sf"/>
</dbReference>
<protein>
    <recommendedName>
        <fullName evidence="5">Thiamine diphosphokinase</fullName>
        <ecNumber evidence="5">2.7.6.2</ecNumber>
    </recommendedName>
</protein>
<dbReference type="Proteomes" id="UP000482209">
    <property type="component" value="Unassembled WGS sequence"/>
</dbReference>
<dbReference type="GO" id="GO:0004788">
    <property type="term" value="F:thiamine diphosphokinase activity"/>
    <property type="evidence" value="ECO:0007669"/>
    <property type="project" value="UniProtKB-UniRule"/>
</dbReference>
<evidence type="ECO:0000256" key="1">
    <source>
        <dbReference type="ARBA" id="ARBA00022679"/>
    </source>
</evidence>
<keyword evidence="2" id="KW-0547">Nucleotide-binding</keyword>
<dbReference type="EMBL" id="VUMT01000004">
    <property type="protein sequence ID" value="MSS63043.1"/>
    <property type="molecule type" value="Genomic_DNA"/>
</dbReference>
<dbReference type="AlphaFoldDB" id="A0A6L5XYL7"/>
<dbReference type="Pfam" id="PF04265">
    <property type="entry name" value="TPK_B1_binding"/>
    <property type="match status" value="1"/>
</dbReference>
<proteinExistence type="predicted"/>
<name>A0A6L5XYL7_9FIRM</name>
<comment type="caution">
    <text evidence="7">The sequence shown here is derived from an EMBL/GenBank/DDBJ whole genome shotgun (WGS) entry which is preliminary data.</text>
</comment>
<accession>A0A6L5XYL7</accession>
<dbReference type="GO" id="GO:0016301">
    <property type="term" value="F:kinase activity"/>
    <property type="evidence" value="ECO:0007669"/>
    <property type="project" value="UniProtKB-KW"/>
</dbReference>
<dbReference type="SUPFAM" id="SSF63862">
    <property type="entry name" value="Thiamin pyrophosphokinase, substrate-binding domain"/>
    <property type="match status" value="1"/>
</dbReference>
<dbReference type="InterPro" id="IPR007371">
    <property type="entry name" value="TPK_catalytic"/>
</dbReference>
<dbReference type="EC" id="2.7.6.2" evidence="5"/>
<dbReference type="GO" id="GO:0005524">
    <property type="term" value="F:ATP binding"/>
    <property type="evidence" value="ECO:0007669"/>
    <property type="project" value="UniProtKB-KW"/>
</dbReference>
<feature type="domain" description="Thiamin pyrophosphokinase thiamin-binding" evidence="6">
    <location>
        <begin position="153"/>
        <end position="221"/>
    </location>
</feature>
<reference evidence="7 8" key="1">
    <citation type="submission" date="2019-08" db="EMBL/GenBank/DDBJ databases">
        <title>In-depth cultivation of the pig gut microbiome towards novel bacterial diversity and tailored functional studies.</title>
        <authorList>
            <person name="Wylensek D."/>
            <person name="Hitch T.C.A."/>
            <person name="Clavel T."/>
        </authorList>
    </citation>
    <scope>NUCLEOTIDE SEQUENCE [LARGE SCALE GENOMIC DNA]</scope>
    <source>
        <strain evidence="7 8">WCA-693-APC-MOT-I</strain>
    </source>
</reference>
<dbReference type="NCBIfam" id="TIGR01378">
    <property type="entry name" value="thi_PPkinase"/>
    <property type="match status" value="1"/>
</dbReference>
<dbReference type="PANTHER" id="PTHR41299:SF1">
    <property type="entry name" value="THIAMINE PYROPHOSPHOKINASE"/>
    <property type="match status" value="1"/>
</dbReference>
<evidence type="ECO:0000256" key="2">
    <source>
        <dbReference type="ARBA" id="ARBA00022741"/>
    </source>
</evidence>
<dbReference type="SMART" id="SM00983">
    <property type="entry name" value="TPK_B1_binding"/>
    <property type="match status" value="1"/>
</dbReference>
<dbReference type="InterPro" id="IPR036759">
    <property type="entry name" value="TPK_catalytic_sf"/>
</dbReference>
<dbReference type="RefSeq" id="WP_154517582.1">
    <property type="nucleotide sequence ID" value="NZ_VUMT01000004.1"/>
</dbReference>
<dbReference type="Pfam" id="PF04263">
    <property type="entry name" value="TPK_catalytic"/>
    <property type="match status" value="1"/>
</dbReference>
<dbReference type="Gene3D" id="3.40.50.10240">
    <property type="entry name" value="Thiamin pyrophosphokinase, catalytic domain"/>
    <property type="match status" value="1"/>
</dbReference>
<evidence type="ECO:0000313" key="7">
    <source>
        <dbReference type="EMBL" id="MSS63043.1"/>
    </source>
</evidence>
<keyword evidence="3 7" id="KW-0418">Kinase</keyword>
<organism evidence="7 8">
    <name type="scientific">Velocimicrobium porci</name>
    <dbReference type="NCBI Taxonomy" id="2606634"/>
    <lineage>
        <taxon>Bacteria</taxon>
        <taxon>Bacillati</taxon>
        <taxon>Bacillota</taxon>
        <taxon>Clostridia</taxon>
        <taxon>Lachnospirales</taxon>
        <taxon>Lachnospiraceae</taxon>
        <taxon>Velocimicrobium</taxon>
    </lineage>
</organism>
<keyword evidence="8" id="KW-1185">Reference proteome</keyword>
<evidence type="ECO:0000256" key="5">
    <source>
        <dbReference type="NCBIfam" id="TIGR01378"/>
    </source>
</evidence>
<dbReference type="InterPro" id="IPR006282">
    <property type="entry name" value="Thi_PPkinase"/>
</dbReference>
<sequence>MEQKKEKKTCLILTGGTVNKACLQSYLEQNRVETIVCVDGALEVADAMKLDIDYLVGDFDTVPKRLLEQYKQAVRKKEKQIVIREFNPVKDATDTQIAIQIAMEEKTDEILIFGATGTRIDHMLANIHLLVKPLSLGIPAYILDEYNKIYLINKNTMIRKAELYGPYFSLLPFGGDVTGVTLRGFKYNVSQTDFKKGDSLGVSNELLEEEGFISFQTGTFAVFESKD</sequence>
<dbReference type="GO" id="GO:0006772">
    <property type="term" value="P:thiamine metabolic process"/>
    <property type="evidence" value="ECO:0007669"/>
    <property type="project" value="UniProtKB-UniRule"/>
</dbReference>
<keyword evidence="4" id="KW-0067">ATP-binding</keyword>
<evidence type="ECO:0000259" key="6">
    <source>
        <dbReference type="SMART" id="SM00983"/>
    </source>
</evidence>
<evidence type="ECO:0000313" key="8">
    <source>
        <dbReference type="Proteomes" id="UP000482209"/>
    </source>
</evidence>
<dbReference type="GO" id="GO:0009229">
    <property type="term" value="P:thiamine diphosphate biosynthetic process"/>
    <property type="evidence" value="ECO:0007669"/>
    <property type="project" value="InterPro"/>
</dbReference>
<dbReference type="GO" id="GO:0030975">
    <property type="term" value="F:thiamine binding"/>
    <property type="evidence" value="ECO:0007669"/>
    <property type="project" value="InterPro"/>
</dbReference>
<gene>
    <name evidence="7" type="ORF">FYJ58_04015</name>
</gene>
<dbReference type="SUPFAM" id="SSF63999">
    <property type="entry name" value="Thiamin pyrophosphokinase, catalytic domain"/>
    <property type="match status" value="1"/>
</dbReference>
<dbReference type="InterPro" id="IPR053149">
    <property type="entry name" value="TPK"/>
</dbReference>
<dbReference type="CDD" id="cd07995">
    <property type="entry name" value="TPK"/>
    <property type="match status" value="1"/>
</dbReference>
<dbReference type="InterPro" id="IPR007373">
    <property type="entry name" value="Thiamin_PyroPKinase_B1-bd"/>
</dbReference>
<evidence type="ECO:0000256" key="4">
    <source>
        <dbReference type="ARBA" id="ARBA00022840"/>
    </source>
</evidence>
<keyword evidence="1 7" id="KW-0808">Transferase</keyword>
<dbReference type="PANTHER" id="PTHR41299">
    <property type="entry name" value="THIAMINE PYROPHOSPHOKINASE"/>
    <property type="match status" value="1"/>
</dbReference>